<dbReference type="Pfam" id="PF23961">
    <property type="entry name" value="Phage_tail_terminator_9"/>
    <property type="match status" value="1"/>
</dbReference>
<evidence type="ECO:0000259" key="1">
    <source>
        <dbReference type="Pfam" id="PF23961"/>
    </source>
</evidence>
<name>A0A060QFE6_9PROT</name>
<comment type="caution">
    <text evidence="2">The sequence shown here is derived from an EMBL/GenBank/DDBJ whole genome shotgun (WGS) entry which is preliminary data.</text>
</comment>
<evidence type="ECO:0000313" key="3">
    <source>
        <dbReference type="Proteomes" id="UP000027583"/>
    </source>
</evidence>
<feature type="domain" description="Phage neck terminator protein gp12-like" evidence="1">
    <location>
        <begin position="23"/>
        <end position="176"/>
    </location>
</feature>
<dbReference type="AlphaFoldDB" id="A0A060QFE6"/>
<proteinExistence type="predicted"/>
<sequence>MTSATGAVLPSAAENIDQDAALDLLLGDFVAAITGLPRDYVRRRWQPRPPKQLPPDTDWCALGVVSQSHDVNAYQTINQDGSIDVGRHETFELLASFYGPNGAGFASRLRDGLTLGVNRGVLQANGMAMLDIGRIDRVPSLVNQQWLPRTDIRLRIRRHAVRTYPLQSVLSSEGTFQTETTTDTFNTENAAS</sequence>
<reference evidence="2 3" key="1">
    <citation type="journal article" date="2014" name="Genome Biol. Evol.">
        <title>Acetic acid bacteria genomes reveal functional traits for adaptation to life in insect guts.</title>
        <authorList>
            <person name="Chouaia B."/>
            <person name="Gaiarsa S."/>
            <person name="Crotti E."/>
            <person name="Comandatore F."/>
            <person name="Degli Esposti M."/>
            <person name="Ricci I."/>
            <person name="Alma A."/>
            <person name="Favia G."/>
            <person name="Bandi C."/>
            <person name="Daffonchio D."/>
        </authorList>
    </citation>
    <scope>NUCLEOTIDE SEQUENCE [LARGE SCALE GENOMIC DNA]</scope>
    <source>
        <strain evidence="2 3">SF2.1</strain>
    </source>
</reference>
<accession>A0A060QFE6</accession>
<dbReference type="NCBIfam" id="NF047498">
    <property type="entry name" value="LIC_12616_fam"/>
    <property type="match status" value="1"/>
</dbReference>
<organism evidence="2 3">
    <name type="scientific">Asaia bogorensis</name>
    <dbReference type="NCBI Taxonomy" id="91915"/>
    <lineage>
        <taxon>Bacteria</taxon>
        <taxon>Pseudomonadati</taxon>
        <taxon>Pseudomonadota</taxon>
        <taxon>Alphaproteobacteria</taxon>
        <taxon>Acetobacterales</taxon>
        <taxon>Acetobacteraceae</taxon>
        <taxon>Asaia</taxon>
    </lineage>
</organism>
<reference evidence="2 3" key="2">
    <citation type="journal article" date="2014" name="PLoS ONE">
        <title>Evolution of mitochondria reconstructed from the energy metabolism of living bacteria.</title>
        <authorList>
            <person name="Degli Esposti M."/>
            <person name="Chouaia B."/>
            <person name="Comandatore F."/>
            <person name="Crotti E."/>
            <person name="Sassera D."/>
            <person name="Lievens P.M."/>
            <person name="Daffonchio D."/>
            <person name="Bandi C."/>
        </authorList>
    </citation>
    <scope>NUCLEOTIDE SEQUENCE [LARGE SCALE GENOMIC DNA]</scope>
    <source>
        <strain evidence="2 3">SF2.1</strain>
    </source>
</reference>
<dbReference type="EMBL" id="CBLX010000009">
    <property type="protein sequence ID" value="CDG39630.1"/>
    <property type="molecule type" value="Genomic_DNA"/>
</dbReference>
<dbReference type="InterPro" id="IPR057087">
    <property type="entry name" value="Gp12-like"/>
</dbReference>
<dbReference type="RefSeq" id="WP_023977186.1">
    <property type="nucleotide sequence ID" value="NZ_CBLX010000009.1"/>
</dbReference>
<dbReference type="eggNOG" id="ENOG50304ZA">
    <property type="taxonomic scope" value="Bacteria"/>
</dbReference>
<evidence type="ECO:0000313" key="2">
    <source>
        <dbReference type="EMBL" id="CDG39630.1"/>
    </source>
</evidence>
<gene>
    <name evidence="2" type="ORF">ASAP_1585</name>
</gene>
<dbReference type="Proteomes" id="UP000027583">
    <property type="component" value="Unassembled WGS sequence"/>
</dbReference>
<protein>
    <submittedName>
        <fullName evidence="2">Bacteriophage protein</fullName>
    </submittedName>
</protein>